<keyword evidence="5" id="KW-0479">Metal-binding</keyword>
<dbReference type="Proteomes" id="UP000184278">
    <property type="component" value="Unassembled WGS sequence"/>
</dbReference>
<dbReference type="Pfam" id="PF04055">
    <property type="entry name" value="Radical_SAM"/>
    <property type="match status" value="1"/>
</dbReference>
<reference evidence="11" key="1">
    <citation type="submission" date="2016-11" db="EMBL/GenBank/DDBJ databases">
        <authorList>
            <person name="Varghese N."/>
            <person name="Submissions S."/>
        </authorList>
    </citation>
    <scope>NUCLEOTIDE SEQUENCE [LARGE SCALE GENOMIC DNA]</scope>
    <source>
        <strain evidence="11">DSM 3071</strain>
    </source>
</reference>
<dbReference type="InterPro" id="IPR006158">
    <property type="entry name" value="Cobalamin-bd"/>
</dbReference>
<evidence type="ECO:0000256" key="3">
    <source>
        <dbReference type="ARBA" id="ARBA00022679"/>
    </source>
</evidence>
<evidence type="ECO:0000259" key="9">
    <source>
        <dbReference type="PROSITE" id="PS51918"/>
    </source>
</evidence>
<dbReference type="SMART" id="SM00729">
    <property type="entry name" value="Elp3"/>
    <property type="match status" value="1"/>
</dbReference>
<dbReference type="GO" id="GO:0003824">
    <property type="term" value="F:catalytic activity"/>
    <property type="evidence" value="ECO:0007669"/>
    <property type="project" value="InterPro"/>
</dbReference>
<dbReference type="GO" id="GO:0051539">
    <property type="term" value="F:4 iron, 4 sulfur cluster binding"/>
    <property type="evidence" value="ECO:0007669"/>
    <property type="project" value="UniProtKB-KW"/>
</dbReference>
<keyword evidence="4" id="KW-0949">S-adenosyl-L-methionine</keyword>
<evidence type="ECO:0000256" key="4">
    <source>
        <dbReference type="ARBA" id="ARBA00022691"/>
    </source>
</evidence>
<evidence type="ECO:0000256" key="1">
    <source>
        <dbReference type="ARBA" id="ARBA00001966"/>
    </source>
</evidence>
<dbReference type="GO" id="GO:0046872">
    <property type="term" value="F:metal ion binding"/>
    <property type="evidence" value="ECO:0007669"/>
    <property type="project" value="UniProtKB-KW"/>
</dbReference>
<proteinExistence type="predicted"/>
<evidence type="ECO:0000259" key="8">
    <source>
        <dbReference type="PROSITE" id="PS51332"/>
    </source>
</evidence>
<dbReference type="SUPFAM" id="SSF52242">
    <property type="entry name" value="Cobalamin (vitamin B12)-binding domain"/>
    <property type="match status" value="1"/>
</dbReference>
<gene>
    <name evidence="10" type="ORF">SAMN02745229_00937</name>
</gene>
<keyword evidence="7" id="KW-0411">Iron-sulfur</keyword>
<dbReference type="SUPFAM" id="SSF102114">
    <property type="entry name" value="Radical SAM enzymes"/>
    <property type="match status" value="1"/>
</dbReference>
<dbReference type="OrthoDB" id="9801659at2"/>
<sequence length="440" mass="50592">MSNKKILLIQPTPYDQHGVLVKKNKLYFVGLALPLLAALTPEGFDVEICYETIEDVPFDTDADLIGISSMGHAVMRTIAIAQEFKKRGKTVVLGGYMVSLMPEEAQKYCDSVMIGDSEETWPQMVRDFENGNLQKVYKKKLEKLTYPIPKYELILNKKIGNFLPVQAGRGCPKTCSFCSIYCLYKGQYLKRDIDEVIRDIKKIKSLGFRQFLLLDDNIFSDRDYAIKLCAEIKKLKMYWMTQCSIDIAKDEELLDTIAKSGCYMLSFGLESISKESLIGMHKAWAKPENYSEQINIIRKHGIDISTEMVVGAEGDTLESIKATAKFVADNHIAVPRFYILTPIPGTEYYDEMKKADRIYNTDMYSYNACEAVHYPKNMTPQELTKAYWDLYNEVYSIKSILKRTIFTTAFLKRPYNVTFYFLVNLFYRKQIKKGIVPNII</sequence>
<accession>A0A1M5W891</accession>
<evidence type="ECO:0000256" key="5">
    <source>
        <dbReference type="ARBA" id="ARBA00022723"/>
    </source>
</evidence>
<dbReference type="Gene3D" id="3.40.50.280">
    <property type="entry name" value="Cobalamin-binding domain"/>
    <property type="match status" value="1"/>
</dbReference>
<dbReference type="GO" id="GO:0005829">
    <property type="term" value="C:cytosol"/>
    <property type="evidence" value="ECO:0007669"/>
    <property type="project" value="TreeGrafter"/>
</dbReference>
<protein>
    <submittedName>
        <fullName evidence="10">Radical SAM superfamily enzyme YgiQ, UPF0313 family</fullName>
    </submittedName>
</protein>
<dbReference type="InterPro" id="IPR023404">
    <property type="entry name" value="rSAM_horseshoe"/>
</dbReference>
<dbReference type="InterPro" id="IPR034466">
    <property type="entry name" value="Methyltransferase_Class_B"/>
</dbReference>
<name>A0A1M5W891_BUTFI</name>
<keyword evidence="11" id="KW-1185">Reference proteome</keyword>
<dbReference type="GO" id="GO:0031419">
    <property type="term" value="F:cobalamin binding"/>
    <property type="evidence" value="ECO:0007669"/>
    <property type="project" value="InterPro"/>
</dbReference>
<dbReference type="Pfam" id="PF02310">
    <property type="entry name" value="B12-binding"/>
    <property type="match status" value="1"/>
</dbReference>
<evidence type="ECO:0000256" key="6">
    <source>
        <dbReference type="ARBA" id="ARBA00023004"/>
    </source>
</evidence>
<keyword evidence="6" id="KW-0408">Iron</keyword>
<keyword evidence="2" id="KW-0489">Methyltransferase</keyword>
<evidence type="ECO:0000256" key="7">
    <source>
        <dbReference type="ARBA" id="ARBA00023014"/>
    </source>
</evidence>
<dbReference type="EMBL" id="FQXK01000007">
    <property type="protein sequence ID" value="SHH83413.1"/>
    <property type="molecule type" value="Genomic_DNA"/>
</dbReference>
<dbReference type="GeneID" id="89510153"/>
<evidence type="ECO:0000256" key="2">
    <source>
        <dbReference type="ARBA" id="ARBA00022603"/>
    </source>
</evidence>
<dbReference type="SFLD" id="SFLDG01082">
    <property type="entry name" value="B12-binding_domain_containing"/>
    <property type="match status" value="1"/>
</dbReference>
<keyword evidence="3" id="KW-0808">Transferase</keyword>
<dbReference type="PANTHER" id="PTHR43409">
    <property type="entry name" value="ANAEROBIC MAGNESIUM-PROTOPORPHYRIN IX MONOMETHYL ESTER CYCLASE-RELATED"/>
    <property type="match status" value="1"/>
</dbReference>
<dbReference type="InterPro" id="IPR058240">
    <property type="entry name" value="rSAM_sf"/>
</dbReference>
<dbReference type="CDD" id="cd01335">
    <property type="entry name" value="Radical_SAM"/>
    <property type="match status" value="1"/>
</dbReference>
<dbReference type="PROSITE" id="PS51918">
    <property type="entry name" value="RADICAL_SAM"/>
    <property type="match status" value="1"/>
</dbReference>
<dbReference type="SFLD" id="SFLDS00029">
    <property type="entry name" value="Radical_SAM"/>
    <property type="match status" value="1"/>
</dbReference>
<dbReference type="SFLD" id="SFLDG01123">
    <property type="entry name" value="methyltransferase_(Class_B)"/>
    <property type="match status" value="1"/>
</dbReference>
<dbReference type="Gene3D" id="3.80.30.20">
    <property type="entry name" value="tm_1862 like domain"/>
    <property type="match status" value="1"/>
</dbReference>
<dbReference type="RefSeq" id="WP_073385902.1">
    <property type="nucleotide sequence ID" value="NZ_FQXK01000007.1"/>
</dbReference>
<dbReference type="STRING" id="1121131.SAMN02745229_00937"/>
<dbReference type="PANTHER" id="PTHR43409:SF7">
    <property type="entry name" value="BLL1977 PROTEIN"/>
    <property type="match status" value="1"/>
</dbReference>
<dbReference type="InterPro" id="IPR006638">
    <property type="entry name" value="Elp3/MiaA/NifB-like_rSAM"/>
</dbReference>
<comment type="cofactor">
    <cofactor evidence="1">
        <name>[4Fe-4S] cluster</name>
        <dbReference type="ChEBI" id="CHEBI:49883"/>
    </cofactor>
</comment>
<feature type="domain" description="Radical SAM core" evidence="9">
    <location>
        <begin position="155"/>
        <end position="370"/>
    </location>
</feature>
<dbReference type="InterPro" id="IPR051198">
    <property type="entry name" value="BchE-like"/>
</dbReference>
<dbReference type="PROSITE" id="PS51332">
    <property type="entry name" value="B12_BINDING"/>
    <property type="match status" value="1"/>
</dbReference>
<evidence type="ECO:0000313" key="10">
    <source>
        <dbReference type="EMBL" id="SHH83413.1"/>
    </source>
</evidence>
<dbReference type="InterPro" id="IPR036724">
    <property type="entry name" value="Cobalamin-bd_sf"/>
</dbReference>
<organism evidence="10 11">
    <name type="scientific">Butyrivibrio fibrisolvens DSM 3071</name>
    <dbReference type="NCBI Taxonomy" id="1121131"/>
    <lineage>
        <taxon>Bacteria</taxon>
        <taxon>Bacillati</taxon>
        <taxon>Bacillota</taxon>
        <taxon>Clostridia</taxon>
        <taxon>Lachnospirales</taxon>
        <taxon>Lachnospiraceae</taxon>
        <taxon>Butyrivibrio</taxon>
    </lineage>
</organism>
<feature type="domain" description="B12-binding" evidence="8">
    <location>
        <begin position="4"/>
        <end position="135"/>
    </location>
</feature>
<dbReference type="AlphaFoldDB" id="A0A1M5W891"/>
<dbReference type="InterPro" id="IPR007197">
    <property type="entry name" value="rSAM"/>
</dbReference>
<evidence type="ECO:0000313" key="11">
    <source>
        <dbReference type="Proteomes" id="UP000184278"/>
    </source>
</evidence>